<feature type="domain" description="AMP-dependent synthetase/ligase" evidence="1">
    <location>
        <begin position="71"/>
        <end position="443"/>
    </location>
</feature>
<dbReference type="GO" id="GO:0006631">
    <property type="term" value="P:fatty acid metabolic process"/>
    <property type="evidence" value="ECO:0007669"/>
    <property type="project" value="TreeGrafter"/>
</dbReference>
<dbReference type="Gene3D" id="3.30.300.30">
    <property type="match status" value="1"/>
</dbReference>
<comment type="caution">
    <text evidence="2">The sequence shown here is derived from an EMBL/GenBank/DDBJ whole genome shotgun (WGS) entry which is preliminary data.</text>
</comment>
<evidence type="ECO:0000259" key="1">
    <source>
        <dbReference type="Pfam" id="PF00501"/>
    </source>
</evidence>
<dbReference type="CDD" id="cd04433">
    <property type="entry name" value="AFD_class_I"/>
    <property type="match status" value="1"/>
</dbReference>
<evidence type="ECO:0000313" key="3">
    <source>
        <dbReference type="Proteomes" id="UP001310594"/>
    </source>
</evidence>
<sequence>MGEIENLAQVYGGPHKCRPSLFLQIEEGLKINPHGKAVVVAHQASTHLAELVKVQGATGQPGPDHGSNCLSWTFTQLHGAAMGVVKGMIASGVKPGSTIVTLIPNGVESLLLLWVSTIMRFTLAPLDVGALTGARHEELRALLQTLKPDVVVVQSFDDAKWMALLLLESGIPLPQLRFKLDSGTTKQSGWQSNWKTLTSLVQEGYEYDIDQQSLLDRARSYEPDRIALIMFTSGTSSGKPKGCPRHVGSIAQAMEIQVWGPKYGVGTHMLFSTANFRIISPFTAMALWRVGGTLVMPGAAFTPEAVLDTIEKHSITNMLLLPFQIHSVVAHSTFSTRDTSTIQTVFTGADMITKDLLVKMTIAFPTAVVCTGHGMTEGGAFCEWVWFDTPPAQIPYFGEISPLGKISAGSRVRIWDQEAGSVARRGAPGELHVCNDVTIRHYLGNINEDSFYSDELGRWFKTGDLGMIDTDGIIYVLGRIKDVVMRAGVPITPAALESSIGKISGVMVSVIAIPSPTLGQEPFAVLQRYNGRSEAQIKQCILDVFGKDYQLAGAASLKQLGLDAFPLTTTSKVVKFELQKAVQVYLDRQ</sequence>
<dbReference type="Pfam" id="PF00501">
    <property type="entry name" value="AMP-binding"/>
    <property type="match status" value="1"/>
</dbReference>
<evidence type="ECO:0000313" key="2">
    <source>
        <dbReference type="EMBL" id="KAK5698720.1"/>
    </source>
</evidence>
<dbReference type="InterPro" id="IPR000873">
    <property type="entry name" value="AMP-dep_synth/lig_dom"/>
</dbReference>
<dbReference type="InterPro" id="IPR045851">
    <property type="entry name" value="AMP-bd_C_sf"/>
</dbReference>
<accession>A0AAN7W6D9</accession>
<dbReference type="AlphaFoldDB" id="A0AAN7W6D9"/>
<dbReference type="EMBL" id="JAVRQU010000009">
    <property type="protein sequence ID" value="KAK5698720.1"/>
    <property type="molecule type" value="Genomic_DNA"/>
</dbReference>
<dbReference type="PANTHER" id="PTHR43201:SF32">
    <property type="entry name" value="2-SUCCINYLBENZOATE--COA LIGASE, CHLOROPLASTIC_PEROXISOMAL"/>
    <property type="match status" value="1"/>
</dbReference>
<dbReference type="Proteomes" id="UP001310594">
    <property type="component" value="Unassembled WGS sequence"/>
</dbReference>
<dbReference type="Gene3D" id="3.40.50.12780">
    <property type="entry name" value="N-terminal domain of ligase-like"/>
    <property type="match status" value="1"/>
</dbReference>
<proteinExistence type="predicted"/>
<gene>
    <name evidence="2" type="ORF">LTR97_006368</name>
</gene>
<reference evidence="2" key="1">
    <citation type="submission" date="2023-08" db="EMBL/GenBank/DDBJ databases">
        <title>Black Yeasts Isolated from many extreme environments.</title>
        <authorList>
            <person name="Coleine C."/>
            <person name="Stajich J.E."/>
            <person name="Selbmann L."/>
        </authorList>
    </citation>
    <scope>NUCLEOTIDE SEQUENCE</scope>
    <source>
        <strain evidence="2">CCFEE 5810</strain>
    </source>
</reference>
<dbReference type="SUPFAM" id="SSF56801">
    <property type="entry name" value="Acetyl-CoA synthetase-like"/>
    <property type="match status" value="1"/>
</dbReference>
<name>A0AAN7W6D9_9PEZI</name>
<dbReference type="PANTHER" id="PTHR43201">
    <property type="entry name" value="ACYL-COA SYNTHETASE"/>
    <property type="match status" value="1"/>
</dbReference>
<protein>
    <recommendedName>
        <fullName evidence="1">AMP-dependent synthetase/ligase domain-containing protein</fullName>
    </recommendedName>
</protein>
<dbReference type="InterPro" id="IPR042099">
    <property type="entry name" value="ANL_N_sf"/>
</dbReference>
<dbReference type="GO" id="GO:0031956">
    <property type="term" value="F:medium-chain fatty acid-CoA ligase activity"/>
    <property type="evidence" value="ECO:0007669"/>
    <property type="project" value="TreeGrafter"/>
</dbReference>
<organism evidence="2 3">
    <name type="scientific">Elasticomyces elasticus</name>
    <dbReference type="NCBI Taxonomy" id="574655"/>
    <lineage>
        <taxon>Eukaryota</taxon>
        <taxon>Fungi</taxon>
        <taxon>Dikarya</taxon>
        <taxon>Ascomycota</taxon>
        <taxon>Pezizomycotina</taxon>
        <taxon>Dothideomycetes</taxon>
        <taxon>Dothideomycetidae</taxon>
        <taxon>Mycosphaerellales</taxon>
        <taxon>Teratosphaeriaceae</taxon>
        <taxon>Elasticomyces</taxon>
    </lineage>
</organism>